<protein>
    <submittedName>
        <fullName evidence="2">Uncharacterized protein</fullName>
    </submittedName>
</protein>
<evidence type="ECO:0000256" key="1">
    <source>
        <dbReference type="SAM" id="MobiDB-lite"/>
    </source>
</evidence>
<feature type="region of interest" description="Disordered" evidence="1">
    <location>
        <begin position="1"/>
        <end position="56"/>
    </location>
</feature>
<reference evidence="2" key="1">
    <citation type="journal article" date="2005" name="BMC Biol.">
        <title>The sequence of rice chromosomes 11 and 12, rich in disease resistance genes and recent gene duplications.</title>
        <authorList>
            <consortium name="The rice chromosomes 11 and 12 sequencing consortia"/>
        </authorList>
    </citation>
    <scope>NUCLEOTIDE SEQUENCE [LARGE SCALE GENOMIC DNA]</scope>
</reference>
<reference evidence="2" key="2">
    <citation type="submission" date="2005-04" db="EMBL/GenBank/DDBJ databases">
        <authorList>
            <person name="Buell C.R."/>
            <person name="Wing R.A."/>
            <person name="McCombie W.A."/>
            <person name="Ouyang S."/>
        </authorList>
    </citation>
    <scope>NUCLEOTIDE SEQUENCE</scope>
</reference>
<organism evidence="2">
    <name type="scientific">Oryza sativa subsp. japonica</name>
    <name type="common">Rice</name>
    <dbReference type="NCBI Taxonomy" id="39947"/>
    <lineage>
        <taxon>Eukaryota</taxon>
        <taxon>Viridiplantae</taxon>
        <taxon>Streptophyta</taxon>
        <taxon>Embryophyta</taxon>
        <taxon>Tracheophyta</taxon>
        <taxon>Spermatophyta</taxon>
        <taxon>Magnoliopsida</taxon>
        <taxon>Liliopsida</taxon>
        <taxon>Poales</taxon>
        <taxon>Poaceae</taxon>
        <taxon>BOP clade</taxon>
        <taxon>Oryzoideae</taxon>
        <taxon>Oryzeae</taxon>
        <taxon>Oryzinae</taxon>
        <taxon>Oryza</taxon>
        <taxon>Oryza sativa</taxon>
    </lineage>
</organism>
<dbReference type="AlphaFoldDB" id="Q2QUS4"/>
<evidence type="ECO:0000313" key="2">
    <source>
        <dbReference type="EMBL" id="ABA96957.1"/>
    </source>
</evidence>
<name>Q2QUS4_ORYSJ</name>
<accession>Q2QUS4</accession>
<feature type="compositionally biased region" description="Low complexity" evidence="1">
    <location>
        <begin position="1"/>
        <end position="23"/>
    </location>
</feature>
<proteinExistence type="predicted"/>
<sequence length="219" mass="23051">MARTSALRHGAAASRSSAPRSGGSSSGKGHGGGDRAGCRGGGGELRLRLQLPPPPPVEMVLGMGAVADGRGGWRRGRDKDGGQWWMQLEVGLRMGAAAGGGEVRHHRLCVPRGRRLRVPRGRYSLSDRGEPTVLRLLQRAGVAVGVRMGVAAGGGGGREPVNISHHRNSLTSPNASSRHGWPIGDGANANFSSSLPMRRVPLLLLLRNRLQPLPLVAYK</sequence>
<reference evidence="2" key="3">
    <citation type="submission" date="2006-01" db="EMBL/GenBank/DDBJ databases">
        <authorList>
            <person name="Buell R."/>
        </authorList>
    </citation>
    <scope>NUCLEOTIDE SEQUENCE</scope>
</reference>
<gene>
    <name evidence="2" type="ordered locus">LOC_Os12g15270</name>
</gene>
<dbReference type="EMBL" id="DP000011">
    <property type="protein sequence ID" value="ABA96957.1"/>
    <property type="molecule type" value="Genomic_DNA"/>
</dbReference>
<feature type="region of interest" description="Disordered" evidence="1">
    <location>
        <begin position="155"/>
        <end position="179"/>
    </location>
</feature>